<evidence type="ECO:0000313" key="9">
    <source>
        <dbReference type="EMBL" id="CAE06934.1"/>
    </source>
</evidence>
<dbReference type="InterPro" id="IPR003856">
    <property type="entry name" value="LPS_length_determ_N"/>
</dbReference>
<keyword evidence="5 7" id="KW-1133">Transmembrane helix</keyword>
<proteinExistence type="inferred from homology"/>
<evidence type="ECO:0000256" key="6">
    <source>
        <dbReference type="ARBA" id="ARBA00023136"/>
    </source>
</evidence>
<comment type="similarity">
    <text evidence="2">Belongs to the CpsC/CapA family.</text>
</comment>
<dbReference type="GO" id="GO:0005886">
    <property type="term" value="C:plasma membrane"/>
    <property type="evidence" value="ECO:0007669"/>
    <property type="project" value="UniProtKB-SubCell"/>
</dbReference>
<accession>Q7U940</accession>
<dbReference type="STRING" id="84588.SYNW0419"/>
<dbReference type="GO" id="GO:0004713">
    <property type="term" value="F:protein tyrosine kinase activity"/>
    <property type="evidence" value="ECO:0007669"/>
    <property type="project" value="TreeGrafter"/>
</dbReference>
<keyword evidence="3" id="KW-1003">Cell membrane</keyword>
<sequence length="561" mass="61081">MTSSPSQTLQPQQLDNDEIDLRQVAAALKRQWLLIGGITAATVLLSGIYAFTRKPVWEGSFQIVLENQDVGGGRLAKLAAANPMLAGLAGVSAGESSLVTEVKILESPSVLRPTYDFVKASKAAAGADVSKWVITDWTRSLEIELVKGTSVLSLTYRDTDEDLILPVLERITRTYQEYSGKDRRRGLTQGVAYLEQEIDKLRQQSATSMRTAQAYALANGLGIQDGMPTGATGSTNGGSVEASREAAQNQVNALRQRIAAAQRSGNTTLYKAPQLAANTEIYSQLQRVETRLQQQSALLTPQDQSIQRLQRERSGLIAYINQQTIGLLQGELITAEAQLASLTRPREVVLKHRELVRAALRDEKTLAELEVQLQSLKLDQARQTDPWELISTPTVLDKPVAPRKKRMVALGLFGGLVLGCGAALIRDRRSGLVFSEDELKTLLPCPMLERLPAMAPEQWSSTAQLLAEGPLADAQSVALIPVGNFPNNQIEQLQQALVAALGNRKLLVSRDLLASRTCSTQLLVTAPGAPQRQQLQQLREQLALQGTPLAGWLLIDPTLEA</sequence>
<dbReference type="EMBL" id="BX569690">
    <property type="protein sequence ID" value="CAE06934.1"/>
    <property type="molecule type" value="Genomic_DNA"/>
</dbReference>
<evidence type="ECO:0000313" key="10">
    <source>
        <dbReference type="Proteomes" id="UP000001422"/>
    </source>
</evidence>
<keyword evidence="10" id="KW-1185">Reference proteome</keyword>
<keyword evidence="6 7" id="KW-0472">Membrane</keyword>
<evidence type="ECO:0000256" key="2">
    <source>
        <dbReference type="ARBA" id="ARBA00006683"/>
    </source>
</evidence>
<dbReference type="Pfam" id="PF02706">
    <property type="entry name" value="Wzz"/>
    <property type="match status" value="1"/>
</dbReference>
<dbReference type="PANTHER" id="PTHR32309:SF13">
    <property type="entry name" value="FERRIC ENTEROBACTIN TRANSPORT PROTEIN FEPE"/>
    <property type="match status" value="1"/>
</dbReference>
<dbReference type="eggNOG" id="COG3206">
    <property type="taxonomic scope" value="Bacteria"/>
</dbReference>
<dbReference type="AlphaFoldDB" id="Q7U940"/>
<dbReference type="InterPro" id="IPR050445">
    <property type="entry name" value="Bact_polysacc_biosynth/exp"/>
</dbReference>
<name>Q7U940_PARMW</name>
<dbReference type="KEGG" id="syw:SYNW0419"/>
<feature type="domain" description="Polysaccharide chain length determinant N-terminal" evidence="8">
    <location>
        <begin position="17"/>
        <end position="113"/>
    </location>
</feature>
<evidence type="ECO:0000256" key="5">
    <source>
        <dbReference type="ARBA" id="ARBA00022989"/>
    </source>
</evidence>
<keyword evidence="4 7" id="KW-0812">Transmembrane</keyword>
<evidence type="ECO:0000256" key="1">
    <source>
        <dbReference type="ARBA" id="ARBA00004651"/>
    </source>
</evidence>
<protein>
    <recommendedName>
        <fullName evidence="8">Polysaccharide chain length determinant N-terminal domain-containing protein</fullName>
    </recommendedName>
</protein>
<feature type="transmembrane region" description="Helical" evidence="7">
    <location>
        <begin position="32"/>
        <end position="51"/>
    </location>
</feature>
<dbReference type="RefSeq" id="WP_011127293.1">
    <property type="nucleotide sequence ID" value="NC_005070.1"/>
</dbReference>
<evidence type="ECO:0000256" key="3">
    <source>
        <dbReference type="ARBA" id="ARBA00022475"/>
    </source>
</evidence>
<dbReference type="HOGENOM" id="CLU_474755_0_0_3"/>
<dbReference type="Proteomes" id="UP000001422">
    <property type="component" value="Chromosome"/>
</dbReference>
<comment type="subcellular location">
    <subcellularLocation>
        <location evidence="1">Cell membrane</location>
        <topology evidence="1">Multi-pass membrane protein</topology>
    </subcellularLocation>
</comment>
<dbReference type="PANTHER" id="PTHR32309">
    <property type="entry name" value="TYROSINE-PROTEIN KINASE"/>
    <property type="match status" value="1"/>
</dbReference>
<evidence type="ECO:0000256" key="7">
    <source>
        <dbReference type="SAM" id="Phobius"/>
    </source>
</evidence>
<reference evidence="9 10" key="1">
    <citation type="journal article" date="2003" name="Nature">
        <title>The genome of a motile marine Synechococcus.</title>
        <authorList>
            <person name="Palenik B."/>
            <person name="Brahamsha B."/>
            <person name="Larimer F."/>
            <person name="Land M."/>
            <person name="Hauser L."/>
            <person name="Chain P."/>
            <person name="Lamerdin J."/>
            <person name="Regala W."/>
            <person name="Allen E.A."/>
            <person name="McCarren J."/>
            <person name="Paulsen I."/>
            <person name="Dufresne A."/>
            <person name="Partensky F."/>
            <person name="Webb E."/>
            <person name="Waterbury J."/>
        </authorList>
    </citation>
    <scope>NUCLEOTIDE SEQUENCE [LARGE SCALE GENOMIC DNA]</scope>
    <source>
        <strain evidence="9 10">WH8102</strain>
    </source>
</reference>
<evidence type="ECO:0000256" key="4">
    <source>
        <dbReference type="ARBA" id="ARBA00022692"/>
    </source>
</evidence>
<gene>
    <name evidence="9" type="ordered locus">SYNW0419</name>
</gene>
<organism evidence="9 10">
    <name type="scientific">Parasynechococcus marenigrum (strain WH8102)</name>
    <dbReference type="NCBI Taxonomy" id="84588"/>
    <lineage>
        <taxon>Bacteria</taxon>
        <taxon>Bacillati</taxon>
        <taxon>Cyanobacteriota</taxon>
        <taxon>Cyanophyceae</taxon>
        <taxon>Synechococcales</taxon>
        <taxon>Prochlorococcaceae</taxon>
        <taxon>Parasynechococcus</taxon>
        <taxon>Parasynechococcus marenigrum</taxon>
    </lineage>
</organism>
<evidence type="ECO:0000259" key="8">
    <source>
        <dbReference type="Pfam" id="PF02706"/>
    </source>
</evidence>